<dbReference type="RefSeq" id="WP_110336156.1">
    <property type="nucleotide sequence ID" value="NZ_JBHVKT010000012.1"/>
</dbReference>
<evidence type="ECO:0000313" key="2">
    <source>
        <dbReference type="Proteomes" id="UP000247892"/>
    </source>
</evidence>
<dbReference type="EMBL" id="MASU01000005">
    <property type="protein sequence ID" value="PXY36156.1"/>
    <property type="molecule type" value="Genomic_DNA"/>
</dbReference>
<gene>
    <name evidence="1" type="ORF">BA062_12005</name>
</gene>
<organism evidence="1 2">
    <name type="scientific">Prauserella flavalba</name>
    <dbReference type="NCBI Taxonomy" id="1477506"/>
    <lineage>
        <taxon>Bacteria</taxon>
        <taxon>Bacillati</taxon>
        <taxon>Actinomycetota</taxon>
        <taxon>Actinomycetes</taxon>
        <taxon>Pseudonocardiales</taxon>
        <taxon>Pseudonocardiaceae</taxon>
        <taxon>Prauserella</taxon>
    </lineage>
</organism>
<protein>
    <submittedName>
        <fullName evidence="1">Uncharacterized protein</fullName>
    </submittedName>
</protein>
<reference evidence="1 2" key="1">
    <citation type="submission" date="2016-07" db="EMBL/GenBank/DDBJ databases">
        <title>Draft genome sequence of Prauserella sp. YIM 121212, isolated from alkaline soil.</title>
        <authorList>
            <person name="Ruckert C."/>
            <person name="Albersmeier A."/>
            <person name="Jiang C.-L."/>
            <person name="Jiang Y."/>
            <person name="Kalinowski J."/>
            <person name="Schneider O."/>
            <person name="Winkler A."/>
            <person name="Zotchev S.B."/>
        </authorList>
    </citation>
    <scope>NUCLEOTIDE SEQUENCE [LARGE SCALE GENOMIC DNA]</scope>
    <source>
        <strain evidence="1 2">YIM 121212</strain>
    </source>
</reference>
<dbReference type="OrthoDB" id="3631260at2"/>
<accession>A0A318LNE7</accession>
<dbReference type="AlphaFoldDB" id="A0A318LNE7"/>
<sequence>MELQRDLVTRPAFPDYRGVFGWPVRWEATGPHLVIGSGIGAVAMPKAQSEAVLAGLARQDCLGPVLAIPTKREMMSILLVEAELPAWGDAPPPEQVRVLPAGTTVPLPDWRRPEIHARWIVEPDAHRRWLPSLGAVLATIRSSTPGALFRTLVPGGAR</sequence>
<evidence type="ECO:0000313" key="1">
    <source>
        <dbReference type="EMBL" id="PXY36156.1"/>
    </source>
</evidence>
<comment type="caution">
    <text evidence="1">The sequence shown here is derived from an EMBL/GenBank/DDBJ whole genome shotgun (WGS) entry which is preliminary data.</text>
</comment>
<proteinExistence type="predicted"/>
<dbReference type="Proteomes" id="UP000247892">
    <property type="component" value="Unassembled WGS sequence"/>
</dbReference>
<keyword evidence="2" id="KW-1185">Reference proteome</keyword>
<name>A0A318LNE7_9PSEU</name>